<organism evidence="4 5">
    <name type="scientific">Latilactobacillus sakei</name>
    <name type="common">Lactobacillus sakei</name>
    <dbReference type="NCBI Taxonomy" id="1599"/>
    <lineage>
        <taxon>Bacteria</taxon>
        <taxon>Bacillati</taxon>
        <taxon>Bacillota</taxon>
        <taxon>Bacilli</taxon>
        <taxon>Lactobacillales</taxon>
        <taxon>Lactobacillaceae</taxon>
        <taxon>Latilactobacillus</taxon>
    </lineage>
</organism>
<dbReference type="EMBL" id="MKGH01000016">
    <property type="protein sequence ID" value="PKX78452.1"/>
    <property type="molecule type" value="Genomic_DNA"/>
</dbReference>
<dbReference type="AlphaFoldDB" id="A0AAX0VBC1"/>
<dbReference type="Proteomes" id="UP000234349">
    <property type="component" value="Unassembled WGS sequence"/>
</dbReference>
<sequence length="384" mass="43910">MVLKQLYQQLNYQILKIRSEKSWGNPTFFREGERMKKLHILMLSLIGLFLLPLIMDMQTVQAAGAGFTVIANIPDNQYNEALSSFDLVMKPNQTETLSVVIENLEDNTKTISAAANTGYTTDSGTEAFDKHNPGKLSQAEYQFSQLFDQPQMITLKPKETKTVNFKVKMPDQLYAGVLKGALYFKDTKAGSTQGTDQQGFSVKNYYAMAIGVVLREHPNIHTPANLKLRRIRVSETNYLHEPAVLAKLENVRAATPGAMTINAKVSKHKGSKTLFGYQREGITMATNSSFEYGIPLGDSWINHGKYHLHLVAKSSQKTWVFDRDFEISVNQAMQMNRKNKNLWWIWLIIILIIIFIILLITTYYLGYRRRKKQDEKQIKELEKQ</sequence>
<accession>A0AAX0VBC1</accession>
<evidence type="ECO:0000313" key="5">
    <source>
        <dbReference type="Proteomes" id="UP000234349"/>
    </source>
</evidence>
<gene>
    <name evidence="4" type="ORF">CUR37_04275</name>
</gene>
<comment type="caution">
    <text evidence="4">The sequence shown here is derived from an EMBL/GenBank/DDBJ whole genome shotgun (WGS) entry which is preliminary data.</text>
</comment>
<feature type="domain" description="WxL Interacting Protein host binding" evidence="3">
    <location>
        <begin position="197"/>
        <end position="337"/>
    </location>
</feature>
<dbReference type="Pfam" id="PF06030">
    <property type="entry name" value="WxLIP_PGBD"/>
    <property type="match status" value="1"/>
</dbReference>
<feature type="transmembrane region" description="Helical" evidence="1">
    <location>
        <begin position="38"/>
        <end position="55"/>
    </location>
</feature>
<name>A0AAX0VBC1_LATSK</name>
<feature type="transmembrane region" description="Helical" evidence="1">
    <location>
        <begin position="343"/>
        <end position="366"/>
    </location>
</feature>
<keyword evidence="1" id="KW-0472">Membrane</keyword>
<evidence type="ECO:0000259" key="3">
    <source>
        <dbReference type="Pfam" id="PF11797"/>
    </source>
</evidence>
<protein>
    <submittedName>
        <fullName evidence="4">DUF3324 domain-containing protein</fullName>
    </submittedName>
</protein>
<dbReference type="Pfam" id="PF11797">
    <property type="entry name" value="WxLIP_HBD"/>
    <property type="match status" value="1"/>
</dbReference>
<reference evidence="4 5" key="1">
    <citation type="submission" date="2016-09" db="EMBL/GenBank/DDBJ databases">
        <authorList>
            <person name="Inglin R.C."/>
        </authorList>
    </citation>
    <scope>NUCLEOTIDE SEQUENCE [LARGE SCALE GENOMIC DNA]</scope>
    <source>
        <strain evidence="4 5">RI-517</strain>
    </source>
</reference>
<evidence type="ECO:0000256" key="1">
    <source>
        <dbReference type="SAM" id="Phobius"/>
    </source>
</evidence>
<dbReference type="RefSeq" id="WP_082267830.1">
    <property type="nucleotide sequence ID" value="NZ_CP016465.1"/>
</dbReference>
<keyword evidence="1" id="KW-0812">Transmembrane</keyword>
<dbReference type="InterPro" id="IPR010317">
    <property type="entry name" value="WxLIP_PGBD"/>
</dbReference>
<evidence type="ECO:0000259" key="2">
    <source>
        <dbReference type="Pfam" id="PF06030"/>
    </source>
</evidence>
<keyword evidence="1" id="KW-1133">Transmembrane helix</keyword>
<dbReference type="InterPro" id="IPR021759">
    <property type="entry name" value="WxLIP_HBD"/>
</dbReference>
<feature type="domain" description="WxL Interacting Protein peptidoglycan binding" evidence="2">
    <location>
        <begin position="67"/>
        <end position="185"/>
    </location>
</feature>
<evidence type="ECO:0000313" key="4">
    <source>
        <dbReference type="EMBL" id="PKX78452.1"/>
    </source>
</evidence>
<proteinExistence type="predicted"/>